<feature type="transmembrane region" description="Helical" evidence="8">
    <location>
        <begin position="420"/>
        <end position="442"/>
    </location>
</feature>
<feature type="transmembrane region" description="Helical" evidence="8">
    <location>
        <begin position="307"/>
        <end position="325"/>
    </location>
</feature>
<dbReference type="PANTHER" id="PTHR23511:SF5">
    <property type="entry name" value="MAJOR FACILITATOR-TYPE TRANSPORTER HXNZ-RELATED"/>
    <property type="match status" value="1"/>
</dbReference>
<dbReference type="InterPro" id="IPR011701">
    <property type="entry name" value="MFS"/>
</dbReference>
<feature type="transmembrane region" description="Helical" evidence="8">
    <location>
        <begin position="196"/>
        <end position="218"/>
    </location>
</feature>
<feature type="domain" description="Major facilitator superfamily (MFS) profile" evidence="9">
    <location>
        <begin position="73"/>
        <end position="509"/>
    </location>
</feature>
<keyword evidence="6 8" id="KW-0472">Membrane</keyword>
<evidence type="ECO:0000256" key="1">
    <source>
        <dbReference type="ARBA" id="ARBA00004141"/>
    </source>
</evidence>
<feature type="transmembrane region" description="Helical" evidence="8">
    <location>
        <begin position="486"/>
        <end position="506"/>
    </location>
</feature>
<feature type="transmembrane region" description="Helical" evidence="8">
    <location>
        <begin position="454"/>
        <end position="474"/>
    </location>
</feature>
<evidence type="ECO:0000256" key="5">
    <source>
        <dbReference type="ARBA" id="ARBA00022989"/>
    </source>
</evidence>
<dbReference type="InterPro" id="IPR036259">
    <property type="entry name" value="MFS_trans_sf"/>
</dbReference>
<comment type="caution">
    <text evidence="10">The sequence shown here is derived from an EMBL/GenBank/DDBJ whole genome shotgun (WGS) entry which is preliminary data.</text>
</comment>
<dbReference type="GO" id="GO:0016020">
    <property type="term" value="C:membrane"/>
    <property type="evidence" value="ECO:0007669"/>
    <property type="project" value="UniProtKB-SubCell"/>
</dbReference>
<evidence type="ECO:0000313" key="11">
    <source>
        <dbReference type="Proteomes" id="UP001054837"/>
    </source>
</evidence>
<dbReference type="InterPro" id="IPR005828">
    <property type="entry name" value="MFS_sugar_transport-like"/>
</dbReference>
<feature type="transmembrane region" description="Helical" evidence="8">
    <location>
        <begin position="110"/>
        <end position="131"/>
    </location>
</feature>
<dbReference type="EMBL" id="BPLQ01014200">
    <property type="protein sequence ID" value="GIY78060.1"/>
    <property type="molecule type" value="Genomic_DNA"/>
</dbReference>
<dbReference type="Gene3D" id="1.20.1250.20">
    <property type="entry name" value="MFS general substrate transporter like domains"/>
    <property type="match status" value="1"/>
</dbReference>
<evidence type="ECO:0000256" key="6">
    <source>
        <dbReference type="ARBA" id="ARBA00023136"/>
    </source>
</evidence>
<accession>A0AAV4W9U8</accession>
<dbReference type="SUPFAM" id="SSF103473">
    <property type="entry name" value="MFS general substrate transporter"/>
    <property type="match status" value="1"/>
</dbReference>
<evidence type="ECO:0000256" key="2">
    <source>
        <dbReference type="ARBA" id="ARBA00008335"/>
    </source>
</evidence>
<dbReference type="Pfam" id="PF07690">
    <property type="entry name" value="MFS_1"/>
    <property type="match status" value="1"/>
</dbReference>
<keyword evidence="3" id="KW-0813">Transport</keyword>
<feature type="transmembrane region" description="Helical" evidence="8">
    <location>
        <begin position="224"/>
        <end position="244"/>
    </location>
</feature>
<evidence type="ECO:0000256" key="8">
    <source>
        <dbReference type="SAM" id="Phobius"/>
    </source>
</evidence>
<dbReference type="Proteomes" id="UP001054837">
    <property type="component" value="Unassembled WGS sequence"/>
</dbReference>
<feature type="compositionally biased region" description="Basic residues" evidence="7">
    <location>
        <begin position="1"/>
        <end position="19"/>
    </location>
</feature>
<feature type="transmembrane region" description="Helical" evidence="8">
    <location>
        <begin position="397"/>
        <end position="414"/>
    </location>
</feature>
<evidence type="ECO:0000313" key="10">
    <source>
        <dbReference type="EMBL" id="GIY78060.1"/>
    </source>
</evidence>
<reference evidence="10 11" key="1">
    <citation type="submission" date="2021-06" db="EMBL/GenBank/DDBJ databases">
        <title>Caerostris darwini draft genome.</title>
        <authorList>
            <person name="Kono N."/>
            <person name="Arakawa K."/>
        </authorList>
    </citation>
    <scope>NUCLEOTIDE SEQUENCE [LARGE SCALE GENOMIC DNA]</scope>
</reference>
<proteinExistence type="inferred from homology"/>
<sequence length="521" mass="58614">MADRRYHLRSPSRERKKGHDPRSALLRMTKDETRAANVPQMQSGAPAALILSEAYTAEEAVNRVGIGRFQIKLIVLSGFVWMAKGFDLVVSVFINSLMSCEWNLVKWQSALMVTLTTLFTILGSIVHGIWADKYGRRTALSSALIFMFVFGAVSVGVPSYTWFLVFRTISAFSLGGFSQAVTLCSEFIPGRYRGRFIFILSCFFAVGVILMLGILYATTRPGHFYWRLFTAIATVPALIAMIMMRFFPESIRFLLVNEEYVSARCIADEMSSDNRKPLPRGQLFPVRNAGKRGNCCRLLEPIHMRSTLLFWYMGIAAGMSYYFLIEVSSLYLSDVQSNIEEIHSAAHSFMGNLSQPVECLKNITDAQYLRILWTNALDFPGFVVFMIVVDVIDRKKLLCASCLICSLFIFLLFLPTGDLVMRAGFLFCSRTLLLGEMNMLLLMAAEAYPTTERGIAVGMQTVALYVGFFITPYVEEGLLMLGFRWVVGFSGVIMFLSAIAAAFLTWETRGMELMDLIEDRS</sequence>
<dbReference type="PANTHER" id="PTHR23511">
    <property type="entry name" value="SYNAPTIC VESICLE GLYCOPROTEIN 2"/>
    <property type="match status" value="1"/>
</dbReference>
<dbReference type="Pfam" id="PF00083">
    <property type="entry name" value="Sugar_tr"/>
    <property type="match status" value="1"/>
</dbReference>
<feature type="region of interest" description="Disordered" evidence="7">
    <location>
        <begin position="1"/>
        <end position="21"/>
    </location>
</feature>
<name>A0AAV4W9U8_9ARAC</name>
<keyword evidence="5 8" id="KW-1133">Transmembrane helix</keyword>
<dbReference type="GO" id="GO:0022857">
    <property type="term" value="F:transmembrane transporter activity"/>
    <property type="evidence" value="ECO:0007669"/>
    <property type="project" value="InterPro"/>
</dbReference>
<evidence type="ECO:0000256" key="3">
    <source>
        <dbReference type="ARBA" id="ARBA00022448"/>
    </source>
</evidence>
<keyword evidence="4 8" id="KW-0812">Transmembrane</keyword>
<feature type="transmembrane region" description="Helical" evidence="8">
    <location>
        <begin position="73"/>
        <end position="98"/>
    </location>
</feature>
<comment type="subcellular location">
    <subcellularLocation>
        <location evidence="1">Membrane</location>
        <topology evidence="1">Multi-pass membrane protein</topology>
    </subcellularLocation>
</comment>
<dbReference type="InterPro" id="IPR020846">
    <property type="entry name" value="MFS_dom"/>
</dbReference>
<feature type="transmembrane region" description="Helical" evidence="8">
    <location>
        <begin position="143"/>
        <end position="163"/>
    </location>
</feature>
<keyword evidence="11" id="KW-1185">Reference proteome</keyword>
<dbReference type="AlphaFoldDB" id="A0AAV4W9U8"/>
<gene>
    <name evidence="10" type="primary">svop_4</name>
    <name evidence="10" type="ORF">CDAR_282761</name>
</gene>
<organism evidence="10 11">
    <name type="scientific">Caerostris darwini</name>
    <dbReference type="NCBI Taxonomy" id="1538125"/>
    <lineage>
        <taxon>Eukaryota</taxon>
        <taxon>Metazoa</taxon>
        <taxon>Ecdysozoa</taxon>
        <taxon>Arthropoda</taxon>
        <taxon>Chelicerata</taxon>
        <taxon>Arachnida</taxon>
        <taxon>Araneae</taxon>
        <taxon>Araneomorphae</taxon>
        <taxon>Entelegynae</taxon>
        <taxon>Araneoidea</taxon>
        <taxon>Araneidae</taxon>
        <taxon>Caerostris</taxon>
    </lineage>
</organism>
<dbReference type="PROSITE" id="PS50850">
    <property type="entry name" value="MFS"/>
    <property type="match status" value="1"/>
</dbReference>
<protein>
    <submittedName>
        <fullName evidence="10">Synaptic vesicle 2-related protein</fullName>
    </submittedName>
</protein>
<evidence type="ECO:0000256" key="4">
    <source>
        <dbReference type="ARBA" id="ARBA00022692"/>
    </source>
</evidence>
<evidence type="ECO:0000259" key="9">
    <source>
        <dbReference type="PROSITE" id="PS50850"/>
    </source>
</evidence>
<evidence type="ECO:0000256" key="7">
    <source>
        <dbReference type="SAM" id="MobiDB-lite"/>
    </source>
</evidence>
<comment type="similarity">
    <text evidence="2">Belongs to the major facilitator superfamily.</text>
</comment>